<dbReference type="PANTHER" id="PTHR33375">
    <property type="entry name" value="CHROMOSOME-PARTITIONING PROTEIN PARB-RELATED"/>
    <property type="match status" value="1"/>
</dbReference>
<sequence length="332" mass="36894">MGKQALGRGLSAIFKAHDVLGNSVDNAINNTGATENVNPDNQKIVEINIDLIDPNPFQPRKFFDDDELVELAETIEKHGLIQPIAVRKVGDRYQIISGERRTRASKLANCRTIKAQVYDNLDDKTMSEWALIENIQRVDLNPIEVAQSYQQLIDNHNYTHDDLAKTVGKSRSAITNALRLLKLPNQVQAWIQEGKLAGGAARALCSEKIADPEALAKRVIEEGLNVRQIEAIARGEDPFEKSAEAAEDSTGNPADAPQAPEEDEMPEVHGSEPRPKPELSADLKNFENRLETFFGTKVALNPSAKDQTKGTIVINYYSMDDLTRIQEIMDNR</sequence>
<dbReference type="Gene3D" id="1.10.10.2830">
    <property type="match status" value="1"/>
</dbReference>
<feature type="compositionally biased region" description="Basic and acidic residues" evidence="4">
    <location>
        <begin position="266"/>
        <end position="279"/>
    </location>
</feature>
<feature type="domain" description="ParB-like N-terminal" evidence="5">
    <location>
        <begin position="45"/>
        <end position="135"/>
    </location>
</feature>
<feature type="compositionally biased region" description="Basic and acidic residues" evidence="4">
    <location>
        <begin position="235"/>
        <end position="244"/>
    </location>
</feature>
<dbReference type="InterPro" id="IPR050336">
    <property type="entry name" value="Chromosome_partition/occlusion"/>
</dbReference>
<dbReference type="RefSeq" id="WP_109573029.1">
    <property type="nucleotide sequence ID" value="NZ_UHJL01000002.1"/>
</dbReference>
<keyword evidence="3" id="KW-0238">DNA-binding</keyword>
<dbReference type="SUPFAM" id="SSF110849">
    <property type="entry name" value="ParB/Sulfiredoxin"/>
    <property type="match status" value="1"/>
</dbReference>
<reference evidence="6 7" key="1">
    <citation type="submission" date="2017-08" db="EMBL/GenBank/DDBJ databases">
        <authorList>
            <person name="de Groot N.N."/>
        </authorList>
    </citation>
    <scope>NUCLEOTIDE SEQUENCE [LARGE SCALE GENOMIC DNA]</scope>
    <source>
        <strain evidence="6 7">HM2</strain>
    </source>
</reference>
<dbReference type="CDD" id="cd16393">
    <property type="entry name" value="SPO0J_N"/>
    <property type="match status" value="1"/>
</dbReference>
<accession>A0A380S5W2</accession>
<dbReference type="EMBL" id="UHJL01000002">
    <property type="protein sequence ID" value="SUQ24609.1"/>
    <property type="molecule type" value="Genomic_DNA"/>
</dbReference>
<dbReference type="SMART" id="SM00470">
    <property type="entry name" value="ParB"/>
    <property type="match status" value="1"/>
</dbReference>
<dbReference type="GO" id="GO:0003677">
    <property type="term" value="F:DNA binding"/>
    <property type="evidence" value="ECO:0007669"/>
    <property type="project" value="UniProtKB-KW"/>
</dbReference>
<dbReference type="Pfam" id="PF23552">
    <property type="entry name" value="ParB_C"/>
    <property type="match status" value="1"/>
</dbReference>
<organism evidence="6 7">
    <name type="scientific">Fibrobacter succinogenes</name>
    <name type="common">Bacteroides succinogenes</name>
    <dbReference type="NCBI Taxonomy" id="833"/>
    <lineage>
        <taxon>Bacteria</taxon>
        <taxon>Pseudomonadati</taxon>
        <taxon>Fibrobacterota</taxon>
        <taxon>Fibrobacteria</taxon>
        <taxon>Fibrobacterales</taxon>
        <taxon>Fibrobacteraceae</taxon>
        <taxon>Fibrobacter</taxon>
    </lineage>
</organism>
<dbReference type="Gene3D" id="3.90.1530.30">
    <property type="match status" value="1"/>
</dbReference>
<dbReference type="PANTHER" id="PTHR33375:SF1">
    <property type="entry name" value="CHROMOSOME-PARTITIONING PROTEIN PARB-RELATED"/>
    <property type="match status" value="1"/>
</dbReference>
<dbReference type="InterPro" id="IPR036086">
    <property type="entry name" value="ParB/Sulfiredoxin_sf"/>
</dbReference>
<dbReference type="GO" id="GO:0005694">
    <property type="term" value="C:chromosome"/>
    <property type="evidence" value="ECO:0007669"/>
    <property type="project" value="TreeGrafter"/>
</dbReference>
<dbReference type="Proteomes" id="UP000255423">
    <property type="component" value="Unassembled WGS sequence"/>
</dbReference>
<dbReference type="InterPro" id="IPR041468">
    <property type="entry name" value="HTH_ParB/Spo0J"/>
</dbReference>
<dbReference type="InterPro" id="IPR057240">
    <property type="entry name" value="ParB_dimer_C"/>
</dbReference>
<evidence type="ECO:0000256" key="1">
    <source>
        <dbReference type="ARBA" id="ARBA00006295"/>
    </source>
</evidence>
<dbReference type="GO" id="GO:0007059">
    <property type="term" value="P:chromosome segregation"/>
    <property type="evidence" value="ECO:0007669"/>
    <property type="project" value="UniProtKB-KW"/>
</dbReference>
<evidence type="ECO:0000313" key="6">
    <source>
        <dbReference type="EMBL" id="SUQ24609.1"/>
    </source>
</evidence>
<keyword evidence="2" id="KW-0159">Chromosome partition</keyword>
<dbReference type="InterPro" id="IPR003115">
    <property type="entry name" value="ParB_N"/>
</dbReference>
<dbReference type="AlphaFoldDB" id="A0A380S5W2"/>
<dbReference type="FunFam" id="1.10.10.2830:FF:000001">
    <property type="entry name" value="Chromosome partitioning protein ParB"/>
    <property type="match status" value="1"/>
</dbReference>
<feature type="region of interest" description="Disordered" evidence="4">
    <location>
        <begin position="235"/>
        <end position="279"/>
    </location>
</feature>
<dbReference type="GO" id="GO:0045881">
    <property type="term" value="P:positive regulation of sporulation resulting in formation of a cellular spore"/>
    <property type="evidence" value="ECO:0007669"/>
    <property type="project" value="TreeGrafter"/>
</dbReference>
<evidence type="ECO:0000256" key="4">
    <source>
        <dbReference type="SAM" id="MobiDB-lite"/>
    </source>
</evidence>
<name>A0A380S5W2_FIBSU</name>
<comment type="similarity">
    <text evidence="1">Belongs to the ParB family.</text>
</comment>
<gene>
    <name evidence="6" type="ORF">SAMN05661053_2017</name>
</gene>
<evidence type="ECO:0000259" key="5">
    <source>
        <dbReference type="SMART" id="SM00470"/>
    </source>
</evidence>
<protein>
    <submittedName>
        <fullName evidence="6">Chromosome partitioning protein, ParB family</fullName>
    </submittedName>
</protein>
<proteinExistence type="inferred from homology"/>
<dbReference type="FunFam" id="3.90.1530.30:FF:000001">
    <property type="entry name" value="Chromosome partitioning protein ParB"/>
    <property type="match status" value="1"/>
</dbReference>
<evidence type="ECO:0000256" key="3">
    <source>
        <dbReference type="ARBA" id="ARBA00023125"/>
    </source>
</evidence>
<evidence type="ECO:0000313" key="7">
    <source>
        <dbReference type="Proteomes" id="UP000255423"/>
    </source>
</evidence>
<dbReference type="NCBIfam" id="TIGR00180">
    <property type="entry name" value="parB_part"/>
    <property type="match status" value="1"/>
</dbReference>
<dbReference type="Pfam" id="PF02195">
    <property type="entry name" value="ParB_N"/>
    <property type="match status" value="1"/>
</dbReference>
<dbReference type="Pfam" id="PF17762">
    <property type="entry name" value="HTH_ParB"/>
    <property type="match status" value="1"/>
</dbReference>
<dbReference type="InterPro" id="IPR004437">
    <property type="entry name" value="ParB/RepB/Spo0J"/>
</dbReference>
<evidence type="ECO:0000256" key="2">
    <source>
        <dbReference type="ARBA" id="ARBA00022829"/>
    </source>
</evidence>